<dbReference type="PANTHER" id="PTHR30055">
    <property type="entry name" value="HTH-TYPE TRANSCRIPTIONAL REGULATOR RUTR"/>
    <property type="match status" value="1"/>
</dbReference>
<dbReference type="PANTHER" id="PTHR30055:SF234">
    <property type="entry name" value="HTH-TYPE TRANSCRIPTIONAL REGULATOR BETI"/>
    <property type="match status" value="1"/>
</dbReference>
<dbReference type="InterPro" id="IPR009057">
    <property type="entry name" value="Homeodomain-like_sf"/>
</dbReference>
<dbReference type="Pfam" id="PF00440">
    <property type="entry name" value="TetR_N"/>
    <property type="match status" value="1"/>
</dbReference>
<keyword evidence="2 4" id="KW-0238">DNA-binding</keyword>
<dbReference type="Gene3D" id="1.10.357.10">
    <property type="entry name" value="Tetracycline Repressor, domain 2"/>
    <property type="match status" value="1"/>
</dbReference>
<gene>
    <name evidence="6" type="ORF">AVDCRST_MAG41-75</name>
</gene>
<dbReference type="GO" id="GO:0003700">
    <property type="term" value="F:DNA-binding transcription factor activity"/>
    <property type="evidence" value="ECO:0007669"/>
    <property type="project" value="TreeGrafter"/>
</dbReference>
<dbReference type="GO" id="GO:0000976">
    <property type="term" value="F:transcription cis-regulatory region binding"/>
    <property type="evidence" value="ECO:0007669"/>
    <property type="project" value="TreeGrafter"/>
</dbReference>
<evidence type="ECO:0000256" key="2">
    <source>
        <dbReference type="ARBA" id="ARBA00023125"/>
    </source>
</evidence>
<keyword evidence="3" id="KW-0804">Transcription</keyword>
<dbReference type="InterPro" id="IPR001647">
    <property type="entry name" value="HTH_TetR"/>
</dbReference>
<dbReference type="PROSITE" id="PS50977">
    <property type="entry name" value="HTH_TETR_2"/>
    <property type="match status" value="1"/>
</dbReference>
<reference evidence="6" key="1">
    <citation type="submission" date="2020-02" db="EMBL/GenBank/DDBJ databases">
        <authorList>
            <person name="Meier V. D."/>
        </authorList>
    </citation>
    <scope>NUCLEOTIDE SEQUENCE</scope>
    <source>
        <strain evidence="6">AVDCRST_MAG41</strain>
    </source>
</reference>
<sequence>MAFPSPPGPAFEDLTARARIRDAALRLFAERGIGGVSVRDIAGAAGVSPGLIRHHFGSKDGLRDACDSHAVDSLMRIKEQGVGEGQYAAPGFLPATEPTRLLLHRYLGRSIIDGSPAAAARFADLVDLTERWLLHEKVDVEDVRAYAAVFVGSHVGLLVLYDHVQRALGSGPESVAGNIRISKGLLELHSHTLLDPDLAGRMRAAYDRMNDQGRSTPDPRFPEGAS</sequence>
<evidence type="ECO:0000259" key="5">
    <source>
        <dbReference type="PROSITE" id="PS50977"/>
    </source>
</evidence>
<feature type="domain" description="HTH tetR-type" evidence="5">
    <location>
        <begin position="14"/>
        <end position="74"/>
    </location>
</feature>
<dbReference type="InterPro" id="IPR050109">
    <property type="entry name" value="HTH-type_TetR-like_transc_reg"/>
</dbReference>
<proteinExistence type="predicted"/>
<accession>A0A6J4H3J3</accession>
<protein>
    <submittedName>
        <fullName evidence="6">Transcriptional regulator, AcrR family</fullName>
    </submittedName>
</protein>
<dbReference type="InterPro" id="IPR023772">
    <property type="entry name" value="DNA-bd_HTH_TetR-type_CS"/>
</dbReference>
<name>A0A6J4H3J3_9ACTN</name>
<evidence type="ECO:0000256" key="3">
    <source>
        <dbReference type="ARBA" id="ARBA00023163"/>
    </source>
</evidence>
<feature type="DNA-binding region" description="H-T-H motif" evidence="4">
    <location>
        <begin position="37"/>
        <end position="56"/>
    </location>
</feature>
<dbReference type="PRINTS" id="PR00455">
    <property type="entry name" value="HTHTETR"/>
</dbReference>
<evidence type="ECO:0000256" key="4">
    <source>
        <dbReference type="PROSITE-ProRule" id="PRU00335"/>
    </source>
</evidence>
<organism evidence="6">
    <name type="scientific">uncultured Mycobacteriales bacterium</name>
    <dbReference type="NCBI Taxonomy" id="581187"/>
    <lineage>
        <taxon>Bacteria</taxon>
        <taxon>Bacillati</taxon>
        <taxon>Actinomycetota</taxon>
        <taxon>Actinomycetes</taxon>
        <taxon>Mycobacteriales</taxon>
        <taxon>environmental samples</taxon>
    </lineage>
</organism>
<dbReference type="PROSITE" id="PS01081">
    <property type="entry name" value="HTH_TETR_1"/>
    <property type="match status" value="1"/>
</dbReference>
<keyword evidence="1" id="KW-0805">Transcription regulation</keyword>
<evidence type="ECO:0000256" key="1">
    <source>
        <dbReference type="ARBA" id="ARBA00023015"/>
    </source>
</evidence>
<evidence type="ECO:0000313" key="6">
    <source>
        <dbReference type="EMBL" id="CAA9213120.1"/>
    </source>
</evidence>
<dbReference type="EMBL" id="CADCTP010000008">
    <property type="protein sequence ID" value="CAA9213120.1"/>
    <property type="molecule type" value="Genomic_DNA"/>
</dbReference>
<dbReference type="SUPFAM" id="SSF46689">
    <property type="entry name" value="Homeodomain-like"/>
    <property type="match status" value="1"/>
</dbReference>
<dbReference type="AlphaFoldDB" id="A0A6J4H3J3"/>